<dbReference type="RefSeq" id="WP_161921408.1">
    <property type="nucleotide sequence ID" value="NZ_JAACYS010000067.1"/>
</dbReference>
<feature type="compositionally biased region" description="Basic and acidic residues" evidence="2">
    <location>
        <begin position="311"/>
        <end position="325"/>
    </location>
</feature>
<dbReference type="PANTHER" id="PTHR37293">
    <property type="entry name" value="PHAGE REPLICATION PROTEIN-RELATED"/>
    <property type="match status" value="1"/>
</dbReference>
<sequence length="369" mass="43082">MFVDHDVVEKIGQLQITGNVIPTSWFRNITFANGKPHFVAITILAEIVYWYRPMVVRDEQTGQILRMKKKFKDDMLQKSYQSFAEKFGFSKRQAKEAIDYLVECGLIRREFRSIRSFSGTIVNNVMFVEPIPENIEKLTLENDLEMTSSNMKKEEEIFHPTSSVQTEETVSVDCISPSVGGEEGPTFERETNTENKQEYKNKFIYDDGACGENARETSHPNEKVKYESTVKDENDPFTFFEENGFGTVGNFLHKEITKWCQELSKEQVVQAMQRAVLYGGKSWAYVEKILKNWKLKESLKEHNPNYIRKKNPMEKPTKGKATRKEPIPDWLQKKEWEVQVDCDPDFEKMKEQLKQRLQKYGYQEKVGIA</sequence>
<dbReference type="EMBL" id="JAACYS010000067">
    <property type="protein sequence ID" value="NCU18579.1"/>
    <property type="molecule type" value="Genomic_DNA"/>
</dbReference>
<feature type="region of interest" description="Disordered" evidence="2">
    <location>
        <begin position="306"/>
        <end position="325"/>
    </location>
</feature>
<protein>
    <submittedName>
        <fullName evidence="4">DnaD domain protein</fullName>
    </submittedName>
</protein>
<evidence type="ECO:0000313" key="5">
    <source>
        <dbReference type="Proteomes" id="UP000743899"/>
    </source>
</evidence>
<dbReference type="InterPro" id="IPR053162">
    <property type="entry name" value="DnaD"/>
</dbReference>
<dbReference type="InterPro" id="IPR034829">
    <property type="entry name" value="DnaD-like_sf"/>
</dbReference>
<gene>
    <name evidence="4" type="ORF">GW534_12770</name>
</gene>
<dbReference type="SUPFAM" id="SSF158499">
    <property type="entry name" value="DnaD domain-like"/>
    <property type="match status" value="1"/>
</dbReference>
<keyword evidence="5" id="KW-1185">Reference proteome</keyword>
<dbReference type="PANTHER" id="PTHR37293:SF6">
    <property type="entry name" value="DNA REPLICATION PROTEIN DNAD"/>
    <property type="match status" value="1"/>
</dbReference>
<feature type="domain" description="DnaB/C C-terminal" evidence="3">
    <location>
        <begin position="237"/>
        <end position="296"/>
    </location>
</feature>
<evidence type="ECO:0000259" key="3">
    <source>
        <dbReference type="Pfam" id="PF07261"/>
    </source>
</evidence>
<accession>A0ABX0A7V8</accession>
<dbReference type="Proteomes" id="UP000743899">
    <property type="component" value="Unassembled WGS sequence"/>
</dbReference>
<proteinExistence type="inferred from homology"/>
<reference evidence="4 5" key="1">
    <citation type="submission" date="2020-01" db="EMBL/GenBank/DDBJ databases">
        <title>A novel Bacillus sp. from Pasinler.</title>
        <authorList>
            <person name="Adiguzel A."/>
            <person name="Ay H."/>
            <person name="Baltaci M.O."/>
        </authorList>
    </citation>
    <scope>NUCLEOTIDE SEQUENCE [LARGE SCALE GENOMIC DNA]</scope>
    <source>
        <strain evidence="4 5">P1</strain>
    </source>
</reference>
<dbReference type="Pfam" id="PF07261">
    <property type="entry name" value="DnaB_2"/>
    <property type="match status" value="1"/>
</dbReference>
<evidence type="ECO:0000256" key="2">
    <source>
        <dbReference type="SAM" id="MobiDB-lite"/>
    </source>
</evidence>
<name>A0ABX0A7V8_9BACI</name>
<comment type="similarity">
    <text evidence="1">Belongs to the DnaB/DnaD family.</text>
</comment>
<evidence type="ECO:0000256" key="1">
    <source>
        <dbReference type="ARBA" id="ARBA00093462"/>
    </source>
</evidence>
<comment type="caution">
    <text evidence="4">The sequence shown here is derived from an EMBL/GenBank/DDBJ whole genome shotgun (WGS) entry which is preliminary data.</text>
</comment>
<evidence type="ECO:0000313" key="4">
    <source>
        <dbReference type="EMBL" id="NCU18579.1"/>
    </source>
</evidence>
<dbReference type="Gene3D" id="1.10.10.630">
    <property type="entry name" value="DnaD domain-like"/>
    <property type="match status" value="1"/>
</dbReference>
<dbReference type="InterPro" id="IPR006343">
    <property type="entry name" value="DnaB/C_C"/>
</dbReference>
<dbReference type="NCBIfam" id="TIGR01446">
    <property type="entry name" value="DnaD_dom"/>
    <property type="match status" value="1"/>
</dbReference>
<organism evidence="4 5">
    <name type="scientific">Pallidibacillus pasinlerensis</name>
    <dbReference type="NCBI Taxonomy" id="2703818"/>
    <lineage>
        <taxon>Bacteria</taxon>
        <taxon>Bacillati</taxon>
        <taxon>Bacillota</taxon>
        <taxon>Bacilli</taxon>
        <taxon>Bacillales</taxon>
        <taxon>Bacillaceae</taxon>
        <taxon>Pallidibacillus</taxon>
    </lineage>
</organism>